<dbReference type="EMBL" id="CCYA01000265">
    <property type="protein sequence ID" value="CEH17586.1"/>
    <property type="molecule type" value="Genomic_DNA"/>
</dbReference>
<dbReference type="AlphaFoldDB" id="A0A0N7LAU8"/>
<evidence type="ECO:0000313" key="3">
    <source>
        <dbReference type="Proteomes" id="UP000054845"/>
    </source>
</evidence>
<name>A0A0N7LAU8_9BASI</name>
<feature type="compositionally biased region" description="Basic and acidic residues" evidence="1">
    <location>
        <begin position="72"/>
        <end position="83"/>
    </location>
</feature>
<organism evidence="2 3">
    <name type="scientific">Ceraceosorus bombacis</name>
    <dbReference type="NCBI Taxonomy" id="401625"/>
    <lineage>
        <taxon>Eukaryota</taxon>
        <taxon>Fungi</taxon>
        <taxon>Dikarya</taxon>
        <taxon>Basidiomycota</taxon>
        <taxon>Ustilaginomycotina</taxon>
        <taxon>Exobasidiomycetes</taxon>
        <taxon>Ceraceosorales</taxon>
        <taxon>Ceraceosoraceae</taxon>
        <taxon>Ceraceosorus</taxon>
    </lineage>
</organism>
<feature type="region of interest" description="Disordered" evidence="1">
    <location>
        <begin position="49"/>
        <end position="163"/>
    </location>
</feature>
<accession>A0A0N7LAU8</accession>
<proteinExistence type="predicted"/>
<keyword evidence="3" id="KW-1185">Reference proteome</keyword>
<sequence length="163" mass="18358">MAPIPPALVRLLTGLAAEQITRRLAASPVFQSFVHRVLHEADHLPHRLQGREVPPWRDPHVGRHNGPGMMGKFEDPGEPHDEPSPFSSSAKPSDARAHASSFSAESSKGARNNTAHRVPRDKVWADRLEKQAMEEDKRLEEAQTKEREFQELMDRLRNGPGKR</sequence>
<reference evidence="2 3" key="1">
    <citation type="submission" date="2014-09" db="EMBL/GenBank/DDBJ databases">
        <authorList>
            <person name="Magalhaes I.L.F."/>
            <person name="Oliveira U."/>
            <person name="Santos F.R."/>
            <person name="Vidigal T.H.D.A."/>
            <person name="Brescovit A.D."/>
            <person name="Santos A.J."/>
        </authorList>
    </citation>
    <scope>NUCLEOTIDE SEQUENCE [LARGE SCALE GENOMIC DNA]</scope>
</reference>
<dbReference type="Proteomes" id="UP000054845">
    <property type="component" value="Unassembled WGS sequence"/>
</dbReference>
<feature type="compositionally biased region" description="Basic and acidic residues" evidence="1">
    <location>
        <begin position="118"/>
        <end position="157"/>
    </location>
</feature>
<dbReference type="OrthoDB" id="3357587at2759"/>
<feature type="compositionally biased region" description="Polar residues" evidence="1">
    <location>
        <begin position="100"/>
        <end position="115"/>
    </location>
</feature>
<evidence type="ECO:0000256" key="1">
    <source>
        <dbReference type="SAM" id="MobiDB-lite"/>
    </source>
</evidence>
<evidence type="ECO:0000313" key="2">
    <source>
        <dbReference type="EMBL" id="CEH17586.1"/>
    </source>
</evidence>
<protein>
    <submittedName>
        <fullName evidence="2">Uncharacterized protein</fullName>
    </submittedName>
</protein>